<dbReference type="AlphaFoldDB" id="A0A1X1RBM2"/>
<dbReference type="SMART" id="SM00507">
    <property type="entry name" value="HNHc"/>
    <property type="match status" value="1"/>
</dbReference>
<gene>
    <name evidence="3" type="ORF">AWC04_12060</name>
</gene>
<sequence length="466" mass="50479">MTNPHPAGGLDAVIAGLDAFINTLIDQLAPTPATGNDDDGGRSLFQLLHTPHRVFDDTHLLTVLKSAVTLTNLTTHLIATATAACERAGVPARQHARHGADLLTNLALTPGAAHRYTRVGRAAVLLPATTRLQRLGAISIELADAIGKGLTHIERRTELTDDDRTRIEQQLLTQTTPATVANKARHIAIARTPGPGQPGAPTIPAAENTDLNDMTLTQNDEGRITATLDLDVLTGEELITALDPLTRPIPQPDGTPDPRPAPQRRADALGHVIRHYLHGYQRPTSGGVLPHVTLIRPPTTAFGQPTPTPTGTATEVDFLAFTGPISCHTADLITCDCTLDTAHLDHNGVPLDIGRSKRLFTPEIRKALGLRDQGCAFPGCGRPIAWCDAHHIHHWHADHGHTCLDNGVLLCRHHHTLIHHTDWQIYLGPDRHPWFIPPTDPKHPNRPPEHLRSHARRTLTTESAAA</sequence>
<organism evidence="3 4">
    <name type="scientific">Mycolicibacterium fallax</name>
    <name type="common">Mycobacterium fallax</name>
    <dbReference type="NCBI Taxonomy" id="1793"/>
    <lineage>
        <taxon>Bacteria</taxon>
        <taxon>Bacillati</taxon>
        <taxon>Actinomycetota</taxon>
        <taxon>Actinomycetes</taxon>
        <taxon>Mycobacteriales</taxon>
        <taxon>Mycobacteriaceae</taxon>
        <taxon>Mycolicibacterium</taxon>
    </lineage>
</organism>
<name>A0A1X1RBM2_MYCFA</name>
<keyword evidence="4" id="KW-1185">Reference proteome</keyword>
<proteinExistence type="predicted"/>
<reference evidence="3 4" key="1">
    <citation type="submission" date="2016-01" db="EMBL/GenBank/DDBJ databases">
        <title>The new phylogeny of the genus Mycobacterium.</title>
        <authorList>
            <person name="Tarcisio F."/>
            <person name="Conor M."/>
            <person name="Antonella G."/>
            <person name="Elisabetta G."/>
            <person name="Giulia F.S."/>
            <person name="Sara T."/>
            <person name="Anna F."/>
            <person name="Clotilde B."/>
            <person name="Roberto B."/>
            <person name="Veronica D.S."/>
            <person name="Fabio R."/>
            <person name="Monica P."/>
            <person name="Olivier J."/>
            <person name="Enrico T."/>
            <person name="Nicola S."/>
        </authorList>
    </citation>
    <scope>NUCLEOTIDE SEQUENCE [LARGE SCALE GENOMIC DNA]</scope>
    <source>
        <strain evidence="3 4">DSM 44179</strain>
    </source>
</reference>
<protein>
    <recommendedName>
        <fullName evidence="2">HNH nuclease domain-containing protein</fullName>
    </recommendedName>
</protein>
<dbReference type="InterPro" id="IPR003615">
    <property type="entry name" value="HNH_nuc"/>
</dbReference>
<evidence type="ECO:0000313" key="4">
    <source>
        <dbReference type="Proteomes" id="UP000193484"/>
    </source>
</evidence>
<feature type="region of interest" description="Disordered" evidence="1">
    <location>
        <begin position="245"/>
        <end position="264"/>
    </location>
</feature>
<evidence type="ECO:0000256" key="1">
    <source>
        <dbReference type="SAM" id="MobiDB-lite"/>
    </source>
</evidence>
<feature type="region of interest" description="Disordered" evidence="1">
    <location>
        <begin position="437"/>
        <end position="466"/>
    </location>
</feature>
<dbReference type="OrthoDB" id="4598652at2"/>
<comment type="caution">
    <text evidence="3">The sequence shown here is derived from an EMBL/GenBank/DDBJ whole genome shotgun (WGS) entry which is preliminary data.</text>
</comment>
<feature type="domain" description="HNH nuclease" evidence="2">
    <location>
        <begin position="363"/>
        <end position="416"/>
    </location>
</feature>
<dbReference type="STRING" id="1793.AWC04_12060"/>
<dbReference type="RefSeq" id="WP_085096429.1">
    <property type="nucleotide sequence ID" value="NZ_LQOJ01000040.1"/>
</dbReference>
<feature type="compositionally biased region" description="Pro residues" evidence="1">
    <location>
        <begin position="247"/>
        <end position="261"/>
    </location>
</feature>
<dbReference type="Proteomes" id="UP000193484">
    <property type="component" value="Unassembled WGS sequence"/>
</dbReference>
<evidence type="ECO:0000259" key="2">
    <source>
        <dbReference type="SMART" id="SM00507"/>
    </source>
</evidence>
<evidence type="ECO:0000313" key="3">
    <source>
        <dbReference type="EMBL" id="ORV02648.1"/>
    </source>
</evidence>
<accession>A0A1X1RBM2</accession>
<dbReference type="Pfam" id="PF02720">
    <property type="entry name" value="DUF222"/>
    <property type="match status" value="1"/>
</dbReference>
<feature type="compositionally biased region" description="Basic and acidic residues" evidence="1">
    <location>
        <begin position="440"/>
        <end position="452"/>
    </location>
</feature>
<dbReference type="InterPro" id="IPR003870">
    <property type="entry name" value="DUF222"/>
</dbReference>
<dbReference type="EMBL" id="LQOJ01000040">
    <property type="protein sequence ID" value="ORV02648.1"/>
    <property type="molecule type" value="Genomic_DNA"/>
</dbReference>